<dbReference type="PANTHER" id="PTHR42951">
    <property type="entry name" value="METALLO-BETA-LACTAMASE DOMAIN-CONTAINING"/>
    <property type="match status" value="1"/>
</dbReference>
<sequence>MKKLALLFTLALSSTIHAWTIDDVGDFKFEKLNKQVHVIHGPIASPSELNHGFMNNPAFIEGDNGLIIIDPGSSKFVGDNILNEIEKISSKPVVAVINTHVHGDHWLANHSIKDKYPNAKFYAHMNMIREAEYGEAQRWIKVYSDITSKAKGTIAVIPTYSISHKDTLNIEGQKLVIHSPLPSSHSSSDIMIEHVNSKTLFTGDNAFTDRMGRFDGQSNMLDNIKILDYAKNLTIDTYVPGHGYSGNVTQAIDPYLNYLKVIEQESRKGFEEDLADYEIKPFANNHLANYRDWSGYDEQLGKHINKMLLEIEALDI</sequence>
<dbReference type="EMBL" id="CP010552">
    <property type="protein sequence ID" value="ALE52570.1"/>
    <property type="molecule type" value="Genomic_DNA"/>
</dbReference>
<gene>
    <name evidence="3" type="ORF">SP60_04685</name>
</gene>
<dbReference type="InterPro" id="IPR001279">
    <property type="entry name" value="Metallo-B-lactamas"/>
</dbReference>
<dbReference type="InterPro" id="IPR036866">
    <property type="entry name" value="RibonucZ/Hydroxyglut_hydro"/>
</dbReference>
<feature type="domain" description="Metallo-beta-lactamase" evidence="2">
    <location>
        <begin position="54"/>
        <end position="242"/>
    </location>
</feature>
<name>A0A0M4NH82_9GAMM</name>
<dbReference type="PATRIC" id="fig|1705394.5.peg.938"/>
<accession>A0A0M4NH82</accession>
<dbReference type="PANTHER" id="PTHR42951:SF20">
    <property type="entry name" value="BETA LACTAMASE"/>
    <property type="match status" value="1"/>
</dbReference>
<dbReference type="Pfam" id="PF00753">
    <property type="entry name" value="Lactamase_B"/>
    <property type="match status" value="1"/>
</dbReference>
<dbReference type="Proteomes" id="UP000058020">
    <property type="component" value="Chromosome"/>
</dbReference>
<dbReference type="AlphaFoldDB" id="A0A0M4NH82"/>
<evidence type="ECO:0000256" key="1">
    <source>
        <dbReference type="SAM" id="SignalP"/>
    </source>
</evidence>
<reference evidence="3 4" key="1">
    <citation type="journal article" date="2015" name="Genome Announc.">
        <title>Genome Sequence of 'Candidatus Thioglobus autotrophica' Strain EF1, a Chemoautotroph from the SUP05 Clade of Marine Gammaproteobacteria.</title>
        <authorList>
            <person name="Shah V."/>
            <person name="Morris R.M."/>
        </authorList>
    </citation>
    <scope>NUCLEOTIDE SEQUENCE [LARGE SCALE GENOMIC DNA]</scope>
    <source>
        <strain evidence="3 4">EF1</strain>
    </source>
</reference>
<dbReference type="STRING" id="1705394.SP60_04685"/>
<evidence type="ECO:0000259" key="2">
    <source>
        <dbReference type="SMART" id="SM00849"/>
    </source>
</evidence>
<dbReference type="CDD" id="cd16282">
    <property type="entry name" value="metallo-hydrolase-like_MBL-fold"/>
    <property type="match status" value="1"/>
</dbReference>
<dbReference type="RefSeq" id="WP_053951525.1">
    <property type="nucleotide sequence ID" value="NZ_CP010552.1"/>
</dbReference>
<organism evidence="3 4">
    <name type="scientific">Candidatus Thioglobus autotrophicus</name>
    <dbReference type="NCBI Taxonomy" id="1705394"/>
    <lineage>
        <taxon>Bacteria</taxon>
        <taxon>Pseudomonadati</taxon>
        <taxon>Pseudomonadota</taxon>
        <taxon>Gammaproteobacteria</taxon>
        <taxon>Candidatus Pseudothioglobaceae</taxon>
        <taxon>Candidatus Thioglobus</taxon>
    </lineage>
</organism>
<keyword evidence="4" id="KW-1185">Reference proteome</keyword>
<dbReference type="SUPFAM" id="SSF56281">
    <property type="entry name" value="Metallo-hydrolase/oxidoreductase"/>
    <property type="match status" value="1"/>
</dbReference>
<dbReference type="KEGG" id="tho:SP60_04685"/>
<dbReference type="SMART" id="SM00849">
    <property type="entry name" value="Lactamase_B"/>
    <property type="match status" value="1"/>
</dbReference>
<feature type="signal peptide" evidence="1">
    <location>
        <begin position="1"/>
        <end position="18"/>
    </location>
</feature>
<proteinExistence type="predicted"/>
<protein>
    <recommendedName>
        <fullName evidence="2">Metallo-beta-lactamase domain-containing protein</fullName>
    </recommendedName>
</protein>
<keyword evidence="1" id="KW-0732">Signal</keyword>
<dbReference type="InterPro" id="IPR050855">
    <property type="entry name" value="NDM-1-like"/>
</dbReference>
<evidence type="ECO:0000313" key="4">
    <source>
        <dbReference type="Proteomes" id="UP000058020"/>
    </source>
</evidence>
<feature type="chain" id="PRO_5005798956" description="Metallo-beta-lactamase domain-containing protein" evidence="1">
    <location>
        <begin position="19"/>
        <end position="316"/>
    </location>
</feature>
<evidence type="ECO:0000313" key="3">
    <source>
        <dbReference type="EMBL" id="ALE52570.1"/>
    </source>
</evidence>
<dbReference type="Gene3D" id="3.60.15.10">
    <property type="entry name" value="Ribonuclease Z/Hydroxyacylglutathione hydrolase-like"/>
    <property type="match status" value="1"/>
</dbReference>
<dbReference type="OrthoDB" id="9769598at2"/>